<keyword evidence="3" id="KW-1185">Reference proteome</keyword>
<protein>
    <submittedName>
        <fullName evidence="2">DUF397 family protein</fullName>
    </submittedName>
</protein>
<evidence type="ECO:0000313" key="2">
    <source>
        <dbReference type="EMBL" id="APU15724.1"/>
    </source>
</evidence>
<organism evidence="2 3">
    <name type="scientific">Actinoalloteichus fjordicus</name>
    <dbReference type="NCBI Taxonomy" id="1612552"/>
    <lineage>
        <taxon>Bacteria</taxon>
        <taxon>Bacillati</taxon>
        <taxon>Actinomycetota</taxon>
        <taxon>Actinomycetes</taxon>
        <taxon>Pseudonocardiales</taxon>
        <taxon>Pseudonocardiaceae</taxon>
        <taxon>Actinoalloteichus</taxon>
    </lineage>
</organism>
<reference evidence="3" key="1">
    <citation type="submission" date="2016-06" db="EMBL/GenBank/DDBJ databases">
        <title>Complete genome sequence of Actinoalloteichus fjordicus DSM 46855 (=ADI127-17), type strain of the new species Actinoalloteichus fjordicus.</title>
        <authorList>
            <person name="Ruckert C."/>
            <person name="Nouioui I."/>
            <person name="Willmese J."/>
            <person name="van Wezel G."/>
            <person name="Klenk H.-P."/>
            <person name="Kalinowski J."/>
            <person name="Zotchev S.B."/>
        </authorList>
    </citation>
    <scope>NUCLEOTIDE SEQUENCE [LARGE SCALE GENOMIC DNA]</scope>
    <source>
        <strain evidence="3">ADI127-7</strain>
    </source>
</reference>
<evidence type="ECO:0000259" key="1">
    <source>
        <dbReference type="Pfam" id="PF04149"/>
    </source>
</evidence>
<dbReference type="InterPro" id="IPR007278">
    <property type="entry name" value="DUF397"/>
</dbReference>
<evidence type="ECO:0000313" key="3">
    <source>
        <dbReference type="Proteomes" id="UP000185511"/>
    </source>
</evidence>
<sequence length="62" mass="6936">MAVLQYWRKSSRSATETNCVEIGTAPDIVGIRDTKNRDGGTLRVTPADFAAFLTRIKTERLH</sequence>
<dbReference type="RefSeq" id="WP_075741403.1">
    <property type="nucleotide sequence ID" value="NZ_CP016076.1"/>
</dbReference>
<dbReference type="AlphaFoldDB" id="A0AAC9PSN0"/>
<gene>
    <name evidence="2" type="ORF">UA74_18480</name>
</gene>
<dbReference type="KEGG" id="acad:UA74_18480"/>
<proteinExistence type="predicted"/>
<accession>A0AAC9PSN0</accession>
<name>A0AAC9PSN0_9PSEU</name>
<dbReference type="Pfam" id="PF04149">
    <property type="entry name" value="DUF397"/>
    <property type="match status" value="1"/>
</dbReference>
<dbReference type="EMBL" id="CP016076">
    <property type="protein sequence ID" value="APU15724.1"/>
    <property type="molecule type" value="Genomic_DNA"/>
</dbReference>
<feature type="domain" description="DUF397" evidence="1">
    <location>
        <begin position="7"/>
        <end position="57"/>
    </location>
</feature>
<dbReference type="Proteomes" id="UP000185511">
    <property type="component" value="Chromosome"/>
</dbReference>